<dbReference type="Pfam" id="PF01266">
    <property type="entry name" value="DAO"/>
    <property type="match status" value="1"/>
</dbReference>
<evidence type="ECO:0000313" key="8">
    <source>
        <dbReference type="Proteomes" id="UP000017127"/>
    </source>
</evidence>
<dbReference type="Gene3D" id="2.102.10.10">
    <property type="entry name" value="Rieske [2Fe-2S] iron-sulphur domain"/>
    <property type="match status" value="1"/>
</dbReference>
<protein>
    <submittedName>
        <fullName evidence="7">FAD binding domain protein</fullName>
    </submittedName>
</protein>
<proteinExistence type="predicted"/>
<name>U7QPE3_9CYAN</name>
<dbReference type="SUPFAM" id="SSF50022">
    <property type="entry name" value="ISP domain"/>
    <property type="match status" value="1"/>
</dbReference>
<keyword evidence="8" id="KW-1185">Reference proteome</keyword>
<organism evidence="7 8">
    <name type="scientific">Lyngbya aestuarii BL J</name>
    <dbReference type="NCBI Taxonomy" id="1348334"/>
    <lineage>
        <taxon>Bacteria</taxon>
        <taxon>Bacillati</taxon>
        <taxon>Cyanobacteriota</taxon>
        <taxon>Cyanophyceae</taxon>
        <taxon>Oscillatoriophycideae</taxon>
        <taxon>Oscillatoriales</taxon>
        <taxon>Microcoleaceae</taxon>
        <taxon>Lyngbya</taxon>
    </lineage>
</organism>
<evidence type="ECO:0000256" key="4">
    <source>
        <dbReference type="ARBA" id="ARBA00023014"/>
    </source>
</evidence>
<dbReference type="InterPro" id="IPR036188">
    <property type="entry name" value="FAD/NAD-bd_sf"/>
</dbReference>
<keyword evidence="3" id="KW-0408">Iron</keyword>
<dbReference type="PROSITE" id="PS51296">
    <property type="entry name" value="RIESKE"/>
    <property type="match status" value="1"/>
</dbReference>
<feature type="domain" description="Rieske" evidence="6">
    <location>
        <begin position="418"/>
        <end position="503"/>
    </location>
</feature>
<dbReference type="GO" id="GO:0046872">
    <property type="term" value="F:metal ion binding"/>
    <property type="evidence" value="ECO:0007669"/>
    <property type="project" value="UniProtKB-KW"/>
</dbReference>
<keyword evidence="4" id="KW-0411">Iron-sulfur</keyword>
<dbReference type="InterPro" id="IPR036922">
    <property type="entry name" value="Rieske_2Fe-2S_sf"/>
</dbReference>
<dbReference type="CDD" id="cd03477">
    <property type="entry name" value="Rieske_YhfW_C"/>
    <property type="match status" value="1"/>
</dbReference>
<evidence type="ECO:0000256" key="3">
    <source>
        <dbReference type="ARBA" id="ARBA00023004"/>
    </source>
</evidence>
<dbReference type="InterPro" id="IPR017941">
    <property type="entry name" value="Rieske_2Fe-2S"/>
</dbReference>
<dbReference type="PANTHER" id="PTHR13847">
    <property type="entry name" value="SARCOSINE DEHYDROGENASE-RELATED"/>
    <property type="match status" value="1"/>
</dbReference>
<gene>
    <name evidence="7" type="ORF">M595_0194</name>
</gene>
<keyword evidence="2" id="KW-0479">Metal-binding</keyword>
<dbReference type="Pfam" id="PF00355">
    <property type="entry name" value="Rieske"/>
    <property type="match status" value="1"/>
</dbReference>
<dbReference type="GO" id="GO:0005737">
    <property type="term" value="C:cytoplasm"/>
    <property type="evidence" value="ECO:0007669"/>
    <property type="project" value="TreeGrafter"/>
</dbReference>
<accession>U7QPE3</accession>
<keyword evidence="5" id="KW-1015">Disulfide bond</keyword>
<dbReference type="Gene3D" id="3.50.50.60">
    <property type="entry name" value="FAD/NAD(P)-binding domain"/>
    <property type="match status" value="1"/>
</dbReference>
<evidence type="ECO:0000256" key="2">
    <source>
        <dbReference type="ARBA" id="ARBA00022723"/>
    </source>
</evidence>
<keyword evidence="1" id="KW-0001">2Fe-2S</keyword>
<dbReference type="FunFam" id="2.102.10.10:FF:000014">
    <property type="entry name" value="Oxidoreductase, FAD dependent"/>
    <property type="match status" value="1"/>
</dbReference>
<evidence type="ECO:0000256" key="1">
    <source>
        <dbReference type="ARBA" id="ARBA00022714"/>
    </source>
</evidence>
<dbReference type="GO" id="GO:0051537">
    <property type="term" value="F:2 iron, 2 sulfur cluster binding"/>
    <property type="evidence" value="ECO:0007669"/>
    <property type="project" value="UniProtKB-KW"/>
</dbReference>
<sequence length="503" mass="55193">MSHHLPKKSQSFWIDSTSASNYPSLTQNISVDVAIVGGGLVGISAAKLLKQAGKTVAVLEAEQVAAGVSGHTTAKISSLHQLIYADLIKQHGEEKARLYGESNQAALEQYASLIQSEQIDCDFERKDIYTFAASLDNLDKIKAEYEAAVKLGLPASFVQQTGLPFEIAGAVKFTNQAQFHPRKFVLHLAKTIQGEGSYIFEQTRVKTVEGEQPCKIIAENGCIVTAQDVIVATNLPILDQGLYFAKAYPKRSYLIGAWIDPAKDPQGMFIGSGQDYHSIRTTPHEGKTLLLIGGKGHKVGEVDDTEVLYKQLADYAYSTFEVEEIAYRWSTQDMVSFDQLPYIGKLTPMNNHTYVATGFSLWGMSKSMMSAMILSDLILGKENPWANLYDSTRPTPFVTQESIKKNLDVGMHWVGDRLKGLLDSPEKVGIDEGKVVTVNGDKIGAYRDESGTLHQVSAVCSHLGCIVSWNPAEKSWDCPCHGARFNCEGEVIQAPAVSDLKKY</sequence>
<dbReference type="InterPro" id="IPR005805">
    <property type="entry name" value="Rieske_Fe-S_prot_C"/>
</dbReference>
<dbReference type="AlphaFoldDB" id="U7QPE3"/>
<dbReference type="EMBL" id="AUZM01000001">
    <property type="protein sequence ID" value="ERT09849.1"/>
    <property type="molecule type" value="Genomic_DNA"/>
</dbReference>
<evidence type="ECO:0000256" key="5">
    <source>
        <dbReference type="ARBA" id="ARBA00023157"/>
    </source>
</evidence>
<dbReference type="GO" id="GO:0004497">
    <property type="term" value="F:monooxygenase activity"/>
    <property type="evidence" value="ECO:0007669"/>
    <property type="project" value="UniProtKB-ARBA"/>
</dbReference>
<dbReference type="PRINTS" id="PR00162">
    <property type="entry name" value="RIESKE"/>
</dbReference>
<dbReference type="Gene3D" id="3.30.9.10">
    <property type="entry name" value="D-Amino Acid Oxidase, subunit A, domain 2"/>
    <property type="match status" value="1"/>
</dbReference>
<dbReference type="GO" id="GO:0016705">
    <property type="term" value="F:oxidoreductase activity, acting on paired donors, with incorporation or reduction of molecular oxygen"/>
    <property type="evidence" value="ECO:0007669"/>
    <property type="project" value="UniProtKB-ARBA"/>
</dbReference>
<evidence type="ECO:0000259" key="6">
    <source>
        <dbReference type="PROSITE" id="PS51296"/>
    </source>
</evidence>
<dbReference type="PANTHER" id="PTHR13847:SF274">
    <property type="entry name" value="RIESKE 2FE-2S IRON-SULFUR PROTEIN YHFW-RELATED"/>
    <property type="match status" value="1"/>
</dbReference>
<comment type="caution">
    <text evidence="7">The sequence shown here is derived from an EMBL/GenBank/DDBJ whole genome shotgun (WGS) entry which is preliminary data.</text>
</comment>
<dbReference type="OrthoDB" id="9767869at2"/>
<dbReference type="SUPFAM" id="SSF51905">
    <property type="entry name" value="FAD/NAD(P)-binding domain"/>
    <property type="match status" value="1"/>
</dbReference>
<evidence type="ECO:0000313" key="7">
    <source>
        <dbReference type="EMBL" id="ERT09849.1"/>
    </source>
</evidence>
<dbReference type="RefSeq" id="WP_023063911.1">
    <property type="nucleotide sequence ID" value="NZ_AUZM01000001.1"/>
</dbReference>
<dbReference type="Proteomes" id="UP000017127">
    <property type="component" value="Unassembled WGS sequence"/>
</dbReference>
<dbReference type="InterPro" id="IPR038010">
    <property type="entry name" value="YhfW_C"/>
</dbReference>
<dbReference type="GO" id="GO:0016020">
    <property type="term" value="C:membrane"/>
    <property type="evidence" value="ECO:0007669"/>
    <property type="project" value="InterPro"/>
</dbReference>
<dbReference type="PATRIC" id="fig|1348334.3.peg.191"/>
<dbReference type="InterPro" id="IPR006076">
    <property type="entry name" value="FAD-dep_OxRdtase"/>
</dbReference>
<reference evidence="7 8" key="1">
    <citation type="journal article" date="2013" name="Front. Microbiol.">
        <title>Comparative genomic analyses of the cyanobacterium, Lyngbya aestuarii BL J, a powerful hydrogen producer.</title>
        <authorList>
            <person name="Kothari A."/>
            <person name="Vaughn M."/>
            <person name="Garcia-Pichel F."/>
        </authorList>
    </citation>
    <scope>NUCLEOTIDE SEQUENCE [LARGE SCALE GENOMIC DNA]</scope>
    <source>
        <strain evidence="7 8">BL J</strain>
    </source>
</reference>